<dbReference type="Proteomes" id="UP000011676">
    <property type="component" value="Unassembled WGS sequence"/>
</dbReference>
<dbReference type="SUPFAM" id="SSF51069">
    <property type="entry name" value="Carbonic anhydrase"/>
    <property type="match status" value="1"/>
</dbReference>
<feature type="region of interest" description="Disordered" evidence="11">
    <location>
        <begin position="41"/>
        <end position="60"/>
    </location>
</feature>
<feature type="transmembrane region" description="Helical" evidence="12">
    <location>
        <begin position="12"/>
        <end position="33"/>
    </location>
</feature>
<comment type="function">
    <text evidence="2 10">Reversible hydration of carbon dioxide.</text>
</comment>
<evidence type="ECO:0000259" key="13">
    <source>
        <dbReference type="PROSITE" id="PS51144"/>
    </source>
</evidence>
<comment type="caution">
    <text evidence="14">The sequence shown here is derived from an EMBL/GenBank/DDBJ whole genome shotgun (WGS) entry which is preliminary data.</text>
</comment>
<keyword evidence="12" id="KW-0472">Membrane</keyword>
<evidence type="ECO:0000256" key="12">
    <source>
        <dbReference type="SAM" id="Phobius"/>
    </source>
</evidence>
<dbReference type="PROSITE" id="PS51144">
    <property type="entry name" value="ALPHA_CA_2"/>
    <property type="match status" value="1"/>
</dbReference>
<dbReference type="PANTHER" id="PTHR18952:SF265">
    <property type="entry name" value="CARBONIC ANHYDRASE"/>
    <property type="match status" value="1"/>
</dbReference>
<dbReference type="PROSITE" id="PS00162">
    <property type="entry name" value="ALPHA_CA_1"/>
    <property type="match status" value="1"/>
</dbReference>
<dbReference type="InterPro" id="IPR036398">
    <property type="entry name" value="CA_dom_sf"/>
</dbReference>
<evidence type="ECO:0000256" key="5">
    <source>
        <dbReference type="ARBA" id="ARBA00014628"/>
    </source>
</evidence>
<organism evidence="14 15">
    <name type="scientific">Streptococcus mutans SM6</name>
    <dbReference type="NCBI Taxonomy" id="857119"/>
    <lineage>
        <taxon>Bacteria</taxon>
        <taxon>Bacillati</taxon>
        <taxon>Bacillota</taxon>
        <taxon>Bacilli</taxon>
        <taxon>Lactobacillales</taxon>
        <taxon>Streptococcaceae</taxon>
        <taxon>Streptococcus</taxon>
    </lineage>
</organism>
<evidence type="ECO:0000256" key="1">
    <source>
        <dbReference type="ARBA" id="ARBA00001947"/>
    </source>
</evidence>
<sequence>MENRKGEKMKKKFIYLTVLVVVAVFCISTFLTLKGDSQDREAHWSYSGSTSPEHWGDLSDDYKAAKDGKEQSPINITGAKDVDLPSLQLNSKNSKAEVENNGHTIEVKLKNKKNTLKFNGKTYTLEQFHFHAPSENQIDGKTYPLEGHFVYTTKDKKITVISILYQYGKENKTLKQVWKKMPQKAETKKNLSQPVAISQLFPKDLDYYNFEGSLTTPPCTEGVNWIVFKKQENISKAQVKKFSKTLGFNNNRPIQKLNGREIKE</sequence>
<evidence type="ECO:0000256" key="10">
    <source>
        <dbReference type="RuleBase" id="RU367011"/>
    </source>
</evidence>
<dbReference type="PANTHER" id="PTHR18952">
    <property type="entry name" value="CARBONIC ANHYDRASE"/>
    <property type="match status" value="1"/>
</dbReference>
<keyword evidence="7 10" id="KW-0862">Zinc</keyword>
<comment type="catalytic activity">
    <reaction evidence="9 10">
        <text>hydrogencarbonate + H(+) = CO2 + H2O</text>
        <dbReference type="Rhea" id="RHEA:10748"/>
        <dbReference type="ChEBI" id="CHEBI:15377"/>
        <dbReference type="ChEBI" id="CHEBI:15378"/>
        <dbReference type="ChEBI" id="CHEBI:16526"/>
        <dbReference type="ChEBI" id="CHEBI:17544"/>
        <dbReference type="EC" id="4.2.1.1"/>
    </reaction>
</comment>
<dbReference type="InterPro" id="IPR041891">
    <property type="entry name" value="Alpha_CA_prokaryot-like"/>
</dbReference>
<dbReference type="CDD" id="cd03124">
    <property type="entry name" value="alpha_CA_prokaryotic_like"/>
    <property type="match status" value="1"/>
</dbReference>
<dbReference type="Pfam" id="PF00194">
    <property type="entry name" value="Carb_anhydrase"/>
    <property type="match status" value="1"/>
</dbReference>
<keyword evidence="6 10" id="KW-0479">Metal-binding</keyword>
<dbReference type="Gene3D" id="3.10.200.10">
    <property type="entry name" value="Alpha carbonic anhydrase"/>
    <property type="match status" value="1"/>
</dbReference>
<keyword evidence="12" id="KW-1133">Transmembrane helix</keyword>
<protein>
    <recommendedName>
        <fullName evidence="5 10">Carbonic anhydrase</fullName>
        <ecNumber evidence="4 10">4.2.1.1</ecNumber>
    </recommendedName>
</protein>
<accession>A0A829BTM4</accession>
<evidence type="ECO:0000256" key="11">
    <source>
        <dbReference type="SAM" id="MobiDB-lite"/>
    </source>
</evidence>
<evidence type="ECO:0000256" key="2">
    <source>
        <dbReference type="ARBA" id="ARBA00002904"/>
    </source>
</evidence>
<reference evidence="14 15" key="1">
    <citation type="journal article" date="2013" name="Mol. Biol. Evol.">
        <title>Evolutionary and population genomics of the cavity causing bacteria Streptococcus mutans.</title>
        <authorList>
            <person name="Cornejo O.E."/>
            <person name="Lefebure T."/>
            <person name="Pavinski Bitar P.D."/>
            <person name="Lang P."/>
            <person name="Richards V.P."/>
            <person name="Eilertson K."/>
            <person name="Do T."/>
            <person name="Beighton D."/>
            <person name="Zeng L."/>
            <person name="Ahn S.J."/>
            <person name="Burne R.A."/>
            <person name="Siepel A."/>
            <person name="Bustamante C.D."/>
            <person name="Stanhope M.J."/>
        </authorList>
    </citation>
    <scope>NUCLEOTIDE SEQUENCE [LARGE SCALE GENOMIC DNA]</scope>
    <source>
        <strain evidence="14 15">SM6</strain>
    </source>
</reference>
<dbReference type="InterPro" id="IPR001148">
    <property type="entry name" value="CA_dom"/>
</dbReference>
<dbReference type="GO" id="GO:0008270">
    <property type="term" value="F:zinc ion binding"/>
    <property type="evidence" value="ECO:0007669"/>
    <property type="project" value="UniProtKB-UniRule"/>
</dbReference>
<dbReference type="InterPro" id="IPR018338">
    <property type="entry name" value="Carbonic_anhydrase_a-class_CS"/>
</dbReference>
<evidence type="ECO:0000256" key="6">
    <source>
        <dbReference type="ARBA" id="ARBA00022723"/>
    </source>
</evidence>
<dbReference type="SMART" id="SM01057">
    <property type="entry name" value="Carb_anhydrase"/>
    <property type="match status" value="1"/>
</dbReference>
<evidence type="ECO:0000313" key="15">
    <source>
        <dbReference type="Proteomes" id="UP000011676"/>
    </source>
</evidence>
<dbReference type="AlphaFoldDB" id="A0A829BTM4"/>
<comment type="cofactor">
    <cofactor evidence="1 10">
        <name>Zn(2+)</name>
        <dbReference type="ChEBI" id="CHEBI:29105"/>
    </cofactor>
</comment>
<dbReference type="EC" id="4.2.1.1" evidence="4 10"/>
<evidence type="ECO:0000256" key="8">
    <source>
        <dbReference type="ARBA" id="ARBA00023239"/>
    </source>
</evidence>
<feature type="domain" description="Alpha-carbonic anhydrase" evidence="13">
    <location>
        <begin position="42"/>
        <end position="264"/>
    </location>
</feature>
<dbReference type="GO" id="GO:0004089">
    <property type="term" value="F:carbonate dehydratase activity"/>
    <property type="evidence" value="ECO:0007669"/>
    <property type="project" value="UniProtKB-UniRule"/>
</dbReference>
<evidence type="ECO:0000256" key="9">
    <source>
        <dbReference type="ARBA" id="ARBA00048348"/>
    </source>
</evidence>
<name>A0A829BTM4_STRMG</name>
<evidence type="ECO:0000256" key="7">
    <source>
        <dbReference type="ARBA" id="ARBA00022833"/>
    </source>
</evidence>
<keyword evidence="8 10" id="KW-0456">Lyase</keyword>
<evidence type="ECO:0000256" key="4">
    <source>
        <dbReference type="ARBA" id="ARBA00012925"/>
    </source>
</evidence>
<dbReference type="InterPro" id="IPR023561">
    <property type="entry name" value="Carbonic_anhydrase_a-class"/>
</dbReference>
<gene>
    <name evidence="14" type="ORF">SMU82_06949</name>
</gene>
<keyword evidence="12" id="KW-0812">Transmembrane</keyword>
<evidence type="ECO:0000313" key="14">
    <source>
        <dbReference type="EMBL" id="EMC23434.1"/>
    </source>
</evidence>
<proteinExistence type="inferred from homology"/>
<comment type="similarity">
    <text evidence="3 10">Belongs to the alpha-carbonic anhydrase family.</text>
</comment>
<evidence type="ECO:0000256" key="3">
    <source>
        <dbReference type="ARBA" id="ARBA00010718"/>
    </source>
</evidence>
<dbReference type="EMBL" id="AHSR01000030">
    <property type="protein sequence ID" value="EMC23434.1"/>
    <property type="molecule type" value="Genomic_DNA"/>
</dbReference>